<dbReference type="Gene3D" id="1.10.10.2520">
    <property type="entry name" value="Cell wall hydrolase SleB, domain 1"/>
    <property type="match status" value="1"/>
</dbReference>
<sequence>MYTLRQNRWMALLIGVLLVCFSAICLLLQDEQAKKLQHKGNMTLDRIGAVSLSMNENASAVNKEHIQVQGKRSTSQQTRFELPIQLQNVNNFKLWNNKTKIAFVEQLPSTSPKSKTVLAREQAQAKPKVVQAEASHRQKQNLQLTPPKTLFFSRTKLLSPSERAKATWQYNVTAEDVLLLQKIVMAEAEGEPYQGKIAVANVVLNRLRSANFPNTIKKVIYQKHQFSPVANGRFDRVKPNRDCIRAVNEALNGKKAVTDDTYFFLSLKLAQDLTIHHTRTYEKRIGNHTFYK</sequence>
<dbReference type="RefSeq" id="WP_212950211.1">
    <property type="nucleotide sequence ID" value="NZ_BORW01000012.1"/>
</dbReference>
<organism evidence="2 3">
    <name type="scientific">Paenibacillus cookii</name>
    <dbReference type="NCBI Taxonomy" id="157839"/>
    <lineage>
        <taxon>Bacteria</taxon>
        <taxon>Bacillati</taxon>
        <taxon>Bacillota</taxon>
        <taxon>Bacilli</taxon>
        <taxon>Bacillales</taxon>
        <taxon>Paenibacillaceae</taxon>
        <taxon>Paenibacillus</taxon>
    </lineage>
</organism>
<comment type="caution">
    <text evidence="2">The sequence shown here is derived from an EMBL/GenBank/DDBJ whole genome shotgun (WGS) entry which is preliminary data.</text>
</comment>
<accession>A0ABQ4LY56</accession>
<dbReference type="Proteomes" id="UP000680638">
    <property type="component" value="Unassembled WGS sequence"/>
</dbReference>
<dbReference type="Pfam" id="PF07486">
    <property type="entry name" value="Hydrolase_2"/>
    <property type="match status" value="1"/>
</dbReference>
<dbReference type="EMBL" id="BORW01000012">
    <property type="protein sequence ID" value="GIO67863.1"/>
    <property type="molecule type" value="Genomic_DNA"/>
</dbReference>
<name>A0ABQ4LY56_9BACL</name>
<feature type="domain" description="Cell wall hydrolase SleB" evidence="1">
    <location>
        <begin position="190"/>
        <end position="291"/>
    </location>
</feature>
<evidence type="ECO:0000259" key="1">
    <source>
        <dbReference type="Pfam" id="PF07486"/>
    </source>
</evidence>
<keyword evidence="3" id="KW-1185">Reference proteome</keyword>
<protein>
    <recommendedName>
        <fullName evidence="1">Cell wall hydrolase SleB domain-containing protein</fullName>
    </recommendedName>
</protein>
<dbReference type="InterPro" id="IPR042047">
    <property type="entry name" value="SleB_dom1"/>
</dbReference>
<dbReference type="InterPro" id="IPR011105">
    <property type="entry name" value="Cell_wall_hydrolase_SleB"/>
</dbReference>
<proteinExistence type="predicted"/>
<gene>
    <name evidence="2" type="ORF">J21TS3_26840</name>
</gene>
<evidence type="ECO:0000313" key="3">
    <source>
        <dbReference type="Proteomes" id="UP000680638"/>
    </source>
</evidence>
<evidence type="ECO:0000313" key="2">
    <source>
        <dbReference type="EMBL" id="GIO67863.1"/>
    </source>
</evidence>
<reference evidence="2 3" key="1">
    <citation type="submission" date="2021-03" db="EMBL/GenBank/DDBJ databases">
        <title>Antimicrobial resistance genes in bacteria isolated from Japanese honey, and their potential for conferring macrolide and lincosamide resistance in the American foulbrood pathogen Paenibacillus larvae.</title>
        <authorList>
            <person name="Okamoto M."/>
            <person name="Kumagai M."/>
            <person name="Kanamori H."/>
            <person name="Takamatsu D."/>
        </authorList>
    </citation>
    <scope>NUCLEOTIDE SEQUENCE [LARGE SCALE GENOMIC DNA]</scope>
    <source>
        <strain evidence="2 3">J21TS3</strain>
    </source>
</reference>